<gene>
    <name evidence="13" type="primary">LOC111467779</name>
</gene>
<dbReference type="PANTHER" id="PTHR45651:SF36">
    <property type="entry name" value="CYCLIC NUCLEOTIDE-BINDING DOMAIN-CONTAINING PROTEIN"/>
    <property type="match status" value="1"/>
</dbReference>
<reference evidence="13" key="1">
    <citation type="submission" date="2025-08" db="UniProtKB">
        <authorList>
            <consortium name="RefSeq"/>
        </authorList>
    </citation>
    <scope>IDENTIFICATION</scope>
    <source>
        <tissue evidence="13">Young leaves</tissue>
    </source>
</reference>
<dbReference type="Gene3D" id="2.60.120.10">
    <property type="entry name" value="Jelly Rolls"/>
    <property type="match status" value="1"/>
</dbReference>
<accession>A0A6J1I052</accession>
<evidence type="ECO:0000256" key="10">
    <source>
        <dbReference type="SAM" id="Phobius"/>
    </source>
</evidence>
<dbReference type="PROSITE" id="PS50042">
    <property type="entry name" value="CNMP_BINDING_3"/>
    <property type="match status" value="1"/>
</dbReference>
<dbReference type="InterPro" id="IPR000595">
    <property type="entry name" value="cNMP-bd_dom"/>
</dbReference>
<comment type="subcellular location">
    <subcellularLocation>
        <location evidence="1">Membrane</location>
        <topology evidence="1">Multi-pass membrane protein</topology>
    </subcellularLocation>
</comment>
<evidence type="ECO:0000256" key="7">
    <source>
        <dbReference type="ARBA" id="ARBA00023136"/>
    </source>
</evidence>
<feature type="transmembrane region" description="Helical" evidence="10">
    <location>
        <begin position="224"/>
        <end position="242"/>
    </location>
</feature>
<organism evidence="12 13">
    <name type="scientific">Cucurbita maxima</name>
    <name type="common">Pumpkin</name>
    <name type="synonym">Winter squash</name>
    <dbReference type="NCBI Taxonomy" id="3661"/>
    <lineage>
        <taxon>Eukaryota</taxon>
        <taxon>Viridiplantae</taxon>
        <taxon>Streptophyta</taxon>
        <taxon>Embryophyta</taxon>
        <taxon>Tracheophyta</taxon>
        <taxon>Spermatophyta</taxon>
        <taxon>Magnoliopsida</taxon>
        <taxon>eudicotyledons</taxon>
        <taxon>Gunneridae</taxon>
        <taxon>Pentapetalae</taxon>
        <taxon>rosids</taxon>
        <taxon>fabids</taxon>
        <taxon>Cucurbitales</taxon>
        <taxon>Cucurbitaceae</taxon>
        <taxon>Cucurbiteae</taxon>
        <taxon>Cucurbita</taxon>
    </lineage>
</organism>
<evidence type="ECO:0000256" key="3">
    <source>
        <dbReference type="ARBA" id="ARBA00022448"/>
    </source>
</evidence>
<protein>
    <submittedName>
        <fullName evidence="13">Cyclic nucleotide-gated ion channel 1-like isoform X1</fullName>
    </submittedName>
</protein>
<keyword evidence="8" id="KW-1071">Ligand-gated ion channel</keyword>
<keyword evidence="5 10" id="KW-1133">Transmembrane helix</keyword>
<comment type="similarity">
    <text evidence="2">Belongs to the cyclic nucleotide-gated cation channel (TC 1.A.1.5) family.</text>
</comment>
<dbReference type="OrthoDB" id="421226at2759"/>
<evidence type="ECO:0000256" key="2">
    <source>
        <dbReference type="ARBA" id="ARBA00010486"/>
    </source>
</evidence>
<evidence type="ECO:0000256" key="5">
    <source>
        <dbReference type="ARBA" id="ARBA00022989"/>
    </source>
</evidence>
<feature type="domain" description="Cyclic nucleotide-binding" evidence="11">
    <location>
        <begin position="484"/>
        <end position="571"/>
    </location>
</feature>
<dbReference type="InterPro" id="IPR014710">
    <property type="entry name" value="RmlC-like_jellyroll"/>
</dbReference>
<sequence>MKLSISFSQRGCCWKDIHPVSSKKEAAMNGEDAAIRIQTSSPVDIHSENSSGTVGAVPRRFESSSDTLTSFGNIHFKEEVKSKGLSSIKRSIEGNWIFLHLWNDVLVMLCVIAALLDPLFCYILVVDDEKNCIRFDKKLRITAVVLRSLIDFGYILLIVFHFRIGYTSSKDANNGTLSTIAIARRYLLSYLTVDILAALPLPQVMIVLAAQAAKGSHFTISIRTLKFVLIIQYLPRVFRVYLFLKKVRWSSGILPDSAAAKAIFNLFLYMLASHVFGAFWYLFSIERKATCLQSRCLSHPYCPRKYNITEEGSCLDNCSRKASSNDTAPFNFGIFDDAFKYDVVNSTDFVWKVSYCYWWGLQNLSSLGQGLRTSKHIWEIYFAVSITIAGLVLFALLIGNLQTFLQSTIARLEEMRLKGQDIELWMAYHSLPRDLRKRIKLYEKYKWRKTRGVDVANILHNLPRDLRRDTTRHLCLRAIKSVSMFQNMDEKFLDAVYGFLKPMLYIERNFIVREGEPLDEMIFIIHGKLWIYSNSNRDGETFGSSESLKKGDVFGEELLKWVLKDPLLSTVPISTKTVSTHTKVEAFVLSAHDLKNVVSKFWWLISQAHGNDPNFKERWAPLAALVVQAAWRRYFKSKREREKSQLSLATESGNSQPSVTTTIHASRFIVRALNALKRRQKRRNASSDMPGTSNNNDLLHCKNSSTALLSLWVLYYYIYICMYIYNIHSRLSFIFNSLRMSLEVYSVGEAEEGGRIILVDYSGNTFSWTNQRWTVEQRMNV</sequence>
<evidence type="ECO:0000256" key="6">
    <source>
        <dbReference type="ARBA" id="ARBA00023065"/>
    </source>
</evidence>
<dbReference type="InterPro" id="IPR005821">
    <property type="entry name" value="Ion_trans_dom"/>
</dbReference>
<dbReference type="Proteomes" id="UP000504608">
    <property type="component" value="Unplaced"/>
</dbReference>
<dbReference type="GeneID" id="111467779"/>
<dbReference type="RefSeq" id="XP_022968609.1">
    <property type="nucleotide sequence ID" value="XM_023112841.1"/>
</dbReference>
<evidence type="ECO:0000259" key="11">
    <source>
        <dbReference type="PROSITE" id="PS50042"/>
    </source>
</evidence>
<keyword evidence="4 10" id="KW-0812">Transmembrane</keyword>
<dbReference type="SMART" id="SM00100">
    <property type="entry name" value="cNMP"/>
    <property type="match status" value="1"/>
</dbReference>
<dbReference type="AlphaFoldDB" id="A0A6J1I052"/>
<keyword evidence="6" id="KW-0406">Ion transport</keyword>
<dbReference type="KEGG" id="cmax:111467779"/>
<feature type="transmembrane region" description="Helical" evidence="10">
    <location>
        <begin position="707"/>
        <end position="725"/>
    </location>
</feature>
<feature type="transmembrane region" description="Helical" evidence="10">
    <location>
        <begin position="380"/>
        <end position="401"/>
    </location>
</feature>
<feature type="transmembrane region" description="Helical" evidence="10">
    <location>
        <begin position="186"/>
        <end position="212"/>
    </location>
</feature>
<dbReference type="InterPro" id="IPR018490">
    <property type="entry name" value="cNMP-bd_dom_sf"/>
</dbReference>
<evidence type="ECO:0000256" key="4">
    <source>
        <dbReference type="ARBA" id="ARBA00022692"/>
    </source>
</evidence>
<proteinExistence type="inferred from homology"/>
<dbReference type="PANTHER" id="PTHR45651">
    <property type="entry name" value="CYCLIC NUCLEOTIDE-GATED ION CHANNEL 15-RELATED-RELATED"/>
    <property type="match status" value="1"/>
</dbReference>
<evidence type="ECO:0000256" key="8">
    <source>
        <dbReference type="ARBA" id="ARBA00023286"/>
    </source>
</evidence>
<evidence type="ECO:0000313" key="12">
    <source>
        <dbReference type="Proteomes" id="UP000504608"/>
    </source>
</evidence>
<dbReference type="GO" id="GO:0005216">
    <property type="term" value="F:monoatomic ion channel activity"/>
    <property type="evidence" value="ECO:0007669"/>
    <property type="project" value="InterPro"/>
</dbReference>
<feature type="transmembrane region" description="Helical" evidence="10">
    <location>
        <begin position="105"/>
        <end position="125"/>
    </location>
</feature>
<keyword evidence="9" id="KW-0407">Ion channel</keyword>
<name>A0A6J1I052_CUCMA</name>
<keyword evidence="7 10" id="KW-0472">Membrane</keyword>
<evidence type="ECO:0000256" key="1">
    <source>
        <dbReference type="ARBA" id="ARBA00004141"/>
    </source>
</evidence>
<dbReference type="SUPFAM" id="SSF81324">
    <property type="entry name" value="Voltage-gated potassium channels"/>
    <property type="match status" value="1"/>
</dbReference>
<feature type="transmembrane region" description="Helical" evidence="10">
    <location>
        <begin position="145"/>
        <end position="166"/>
    </location>
</feature>
<dbReference type="Gene3D" id="1.10.287.630">
    <property type="entry name" value="Helix hairpin bin"/>
    <property type="match status" value="1"/>
</dbReference>
<dbReference type="Pfam" id="PF00520">
    <property type="entry name" value="Ion_trans"/>
    <property type="match status" value="1"/>
</dbReference>
<evidence type="ECO:0000313" key="13">
    <source>
        <dbReference type="RefSeq" id="XP_022968609.1"/>
    </source>
</evidence>
<dbReference type="Gene3D" id="1.10.287.70">
    <property type="match status" value="1"/>
</dbReference>
<dbReference type="SUPFAM" id="SSF51206">
    <property type="entry name" value="cAMP-binding domain-like"/>
    <property type="match status" value="1"/>
</dbReference>
<feature type="transmembrane region" description="Helical" evidence="10">
    <location>
        <begin position="262"/>
        <end position="283"/>
    </location>
</feature>
<dbReference type="GO" id="GO:0016020">
    <property type="term" value="C:membrane"/>
    <property type="evidence" value="ECO:0007669"/>
    <property type="project" value="UniProtKB-SubCell"/>
</dbReference>
<keyword evidence="3" id="KW-0813">Transport</keyword>
<keyword evidence="12" id="KW-1185">Reference proteome</keyword>
<evidence type="ECO:0000256" key="9">
    <source>
        <dbReference type="ARBA" id="ARBA00023303"/>
    </source>
</evidence>
<dbReference type="CDD" id="cd00038">
    <property type="entry name" value="CAP_ED"/>
    <property type="match status" value="1"/>
</dbReference>